<name>A0A8J4PQ44_9MYCE</name>
<evidence type="ECO:0000256" key="3">
    <source>
        <dbReference type="ARBA" id="ARBA00022833"/>
    </source>
</evidence>
<feature type="repeat" description="ARM" evidence="5">
    <location>
        <begin position="255"/>
        <end position="297"/>
    </location>
</feature>
<dbReference type="Pfam" id="PF01363">
    <property type="entry name" value="FYVE"/>
    <property type="match status" value="1"/>
</dbReference>
<dbReference type="Gene3D" id="3.30.40.10">
    <property type="entry name" value="Zinc/RING finger domain, C3HC4 (zinc finger)"/>
    <property type="match status" value="1"/>
</dbReference>
<dbReference type="SMART" id="SM00185">
    <property type="entry name" value="ARM"/>
    <property type="match status" value="6"/>
</dbReference>
<feature type="repeat" description="ARM" evidence="5">
    <location>
        <begin position="337"/>
        <end position="379"/>
    </location>
</feature>
<evidence type="ECO:0000256" key="4">
    <source>
        <dbReference type="PROSITE-ProRule" id="PRU00091"/>
    </source>
</evidence>
<dbReference type="InterPro" id="IPR016024">
    <property type="entry name" value="ARM-type_fold"/>
</dbReference>
<dbReference type="InterPro" id="IPR011011">
    <property type="entry name" value="Znf_FYVE_PHD"/>
</dbReference>
<keyword evidence="1" id="KW-0479">Metal-binding</keyword>
<dbReference type="PANTHER" id="PTHR46241">
    <property type="entry name" value="ARMADILLO REPEAT-CONTAINING PROTEIN 4 ARMC4"/>
    <property type="match status" value="1"/>
</dbReference>
<dbReference type="InterPro" id="IPR013083">
    <property type="entry name" value="Znf_RING/FYVE/PHD"/>
</dbReference>
<gene>
    <name evidence="8" type="ORF">CYY_008623</name>
</gene>
<evidence type="ECO:0000256" key="5">
    <source>
        <dbReference type="PROSITE-ProRule" id="PRU00259"/>
    </source>
</evidence>
<keyword evidence="3" id="KW-0862">Zinc</keyword>
<comment type="caution">
    <text evidence="8">The sequence shown here is derived from an EMBL/GenBank/DDBJ whole genome shotgun (WGS) entry which is preliminary data.</text>
</comment>
<keyword evidence="2 4" id="KW-0863">Zinc-finger</keyword>
<evidence type="ECO:0000256" key="2">
    <source>
        <dbReference type="ARBA" id="ARBA00022771"/>
    </source>
</evidence>
<dbReference type="Pfam" id="PF00514">
    <property type="entry name" value="Arm"/>
    <property type="match status" value="1"/>
</dbReference>
<dbReference type="GO" id="GO:0008270">
    <property type="term" value="F:zinc ion binding"/>
    <property type="evidence" value="ECO:0007669"/>
    <property type="project" value="UniProtKB-KW"/>
</dbReference>
<feature type="domain" description="FYVE-type" evidence="7">
    <location>
        <begin position="15"/>
        <end position="75"/>
    </location>
</feature>
<feature type="region of interest" description="Disordered" evidence="6">
    <location>
        <begin position="172"/>
        <end position="215"/>
    </location>
</feature>
<dbReference type="SUPFAM" id="SSF48371">
    <property type="entry name" value="ARM repeat"/>
    <property type="match status" value="1"/>
</dbReference>
<dbReference type="EMBL" id="AJWJ01000550">
    <property type="protein sequence ID" value="KAF2070054.1"/>
    <property type="molecule type" value="Genomic_DNA"/>
</dbReference>
<protein>
    <recommendedName>
        <fullName evidence="7">FYVE-type domain-containing protein</fullName>
    </recommendedName>
</protein>
<proteinExistence type="predicted"/>
<evidence type="ECO:0000259" key="7">
    <source>
        <dbReference type="PROSITE" id="PS50178"/>
    </source>
</evidence>
<evidence type="ECO:0000313" key="9">
    <source>
        <dbReference type="Proteomes" id="UP000695562"/>
    </source>
</evidence>
<dbReference type="InterPro" id="IPR000306">
    <property type="entry name" value="Znf_FYVE"/>
</dbReference>
<dbReference type="OrthoDB" id="660555at2759"/>
<dbReference type="InterPro" id="IPR011989">
    <property type="entry name" value="ARM-like"/>
</dbReference>
<dbReference type="PROSITE" id="PS50178">
    <property type="entry name" value="ZF_FYVE"/>
    <property type="match status" value="1"/>
</dbReference>
<dbReference type="InterPro" id="IPR000225">
    <property type="entry name" value="Armadillo"/>
</dbReference>
<dbReference type="SMART" id="SM00064">
    <property type="entry name" value="FYVE"/>
    <property type="match status" value="1"/>
</dbReference>
<evidence type="ECO:0000313" key="8">
    <source>
        <dbReference type="EMBL" id="KAF2070054.1"/>
    </source>
</evidence>
<dbReference type="AlphaFoldDB" id="A0A8J4PQ44"/>
<evidence type="ECO:0000256" key="1">
    <source>
        <dbReference type="ARBA" id="ARBA00022723"/>
    </source>
</evidence>
<dbReference type="PANTHER" id="PTHR46241:SF1">
    <property type="entry name" value="OUTER DYNEIN ARM-DOCKING COMPLEX SUBUNIT 2"/>
    <property type="match status" value="1"/>
</dbReference>
<dbReference type="InterPro" id="IPR017455">
    <property type="entry name" value="Znf_FYVE-rel"/>
</dbReference>
<reference evidence="8" key="1">
    <citation type="submission" date="2020-01" db="EMBL/GenBank/DDBJ databases">
        <title>Development of genomics and gene disruption for Polysphondylium violaceum indicates a role for the polyketide synthase stlB in stalk morphogenesis.</title>
        <authorList>
            <person name="Narita B."/>
            <person name="Kawabe Y."/>
            <person name="Kin K."/>
            <person name="Saito T."/>
            <person name="Gibbs R."/>
            <person name="Kuspa A."/>
            <person name="Muzny D."/>
            <person name="Queller D."/>
            <person name="Richards S."/>
            <person name="Strassman J."/>
            <person name="Sucgang R."/>
            <person name="Worley K."/>
            <person name="Schaap P."/>
        </authorList>
    </citation>
    <scope>NUCLEOTIDE SEQUENCE</scope>
    <source>
        <strain evidence="8">QSvi11</strain>
    </source>
</reference>
<keyword evidence="9" id="KW-1185">Reference proteome</keyword>
<dbReference type="SUPFAM" id="SSF57903">
    <property type="entry name" value="FYVE/PHD zinc finger"/>
    <property type="match status" value="1"/>
</dbReference>
<dbReference type="PROSITE" id="PS50176">
    <property type="entry name" value="ARM_REPEAT"/>
    <property type="match status" value="2"/>
</dbReference>
<organism evidence="8 9">
    <name type="scientific">Polysphondylium violaceum</name>
    <dbReference type="NCBI Taxonomy" id="133409"/>
    <lineage>
        <taxon>Eukaryota</taxon>
        <taxon>Amoebozoa</taxon>
        <taxon>Evosea</taxon>
        <taxon>Eumycetozoa</taxon>
        <taxon>Dictyostelia</taxon>
        <taxon>Dictyosteliales</taxon>
        <taxon>Dictyosteliaceae</taxon>
        <taxon>Polysphondylium</taxon>
    </lineage>
</organism>
<feature type="compositionally biased region" description="Low complexity" evidence="6">
    <location>
        <begin position="172"/>
        <end position="197"/>
    </location>
</feature>
<dbReference type="Proteomes" id="UP000695562">
    <property type="component" value="Unassembled WGS sequence"/>
</dbReference>
<accession>A0A8J4PQ44</accession>
<sequence>MGETQKVWRPIWVPDHQEDVCLNCNSQFNTILRRHHCRGCGNLFCNNCSSKRQSLPLLHYNKPVRICNRCDDLATFSKWALSDNIQQRVDSAKGFCTLTEDSLARKMIIRNYLSSLITLFTNYHPSVYTPLTKAVTNLSESDINRIDVIEANILKCLVKYLLEIAHIASDDNNNSNNSNSNNSEQQNQHQQQHQQNKTQHKQPDQNGEQKQQQFSDQQQILIKDEDYQSIVNVCLCFEYLSNEQNNEVKTELAEKCLPILIKLTRSYNLKIQKSSATILLNLTKNSLTREQVIRYDGLHSFISIVLHDNVYLQEISSQALSILSSSSKYHRKVVESGALPPLVLMLNSPSEKVLEYSTLSLSNLSENVENQVSIVQVGGINPLKNILNDKNHHSVQISINAATTIFHISTNKKNISQLVQNDLIDILVKIVIYNYNNISNELLLLSVKILGNISHEKDGQYYIKKNQSIMNILRIMVNTTNKIQYWASIIFKNCENQ</sequence>
<dbReference type="CDD" id="cd15730">
    <property type="entry name" value="FYVE_EEA1"/>
    <property type="match status" value="1"/>
</dbReference>
<evidence type="ECO:0000256" key="6">
    <source>
        <dbReference type="SAM" id="MobiDB-lite"/>
    </source>
</evidence>
<dbReference type="Gene3D" id="1.25.10.10">
    <property type="entry name" value="Leucine-rich Repeat Variant"/>
    <property type="match status" value="1"/>
</dbReference>